<dbReference type="GO" id="GO:0008233">
    <property type="term" value="F:peptidase activity"/>
    <property type="evidence" value="ECO:0007669"/>
    <property type="project" value="UniProtKB-KW"/>
</dbReference>
<dbReference type="AlphaFoldDB" id="A0A1Y0IB55"/>
<sequence length="210" mass="22847">MVAQASITNADNKPENATRVSSAQGETILVLGDSLSAAYGIATEQGWVHLLREILHTRGSHDVINASISGETTDGGARRITTLLDTHTPDILLLELGGNDGLRGFPTRVMRDNLQRIIDAAKAANCKVHLIGMHIPPNYGPLYTQQFHNVFYELAEANELTLTPFLLNGVELNEKMMQSDGIHPRAEAQPIMANNVLQALEPLLPNGNRP</sequence>
<dbReference type="EMBL" id="CP021425">
    <property type="protein sequence ID" value="ARU57490.1"/>
    <property type="molecule type" value="Genomic_DNA"/>
</dbReference>
<dbReference type="Proteomes" id="UP000196027">
    <property type="component" value="Chromosome"/>
</dbReference>
<name>A0A1Y0IB55_9GAMM</name>
<keyword evidence="3" id="KW-0378">Hydrolase</keyword>
<dbReference type="CDD" id="cd01822">
    <property type="entry name" value="Lysophospholipase_L1_like"/>
    <property type="match status" value="1"/>
</dbReference>
<dbReference type="GO" id="GO:0004622">
    <property type="term" value="F:phosphatidylcholine lysophospholipase activity"/>
    <property type="evidence" value="ECO:0007669"/>
    <property type="project" value="TreeGrafter"/>
</dbReference>
<dbReference type="PANTHER" id="PTHR30383:SF24">
    <property type="entry name" value="THIOESTERASE 1_PROTEASE 1_LYSOPHOSPHOLIPASE L1"/>
    <property type="match status" value="1"/>
</dbReference>
<dbReference type="Pfam" id="PF13472">
    <property type="entry name" value="Lipase_GDSL_2"/>
    <property type="match status" value="1"/>
</dbReference>
<feature type="domain" description="SGNH hydrolase-type esterase" evidence="2">
    <location>
        <begin position="30"/>
        <end position="187"/>
    </location>
</feature>
<dbReference type="InterPro" id="IPR051532">
    <property type="entry name" value="Ester_Hydrolysis_Enzymes"/>
</dbReference>
<dbReference type="InterPro" id="IPR036514">
    <property type="entry name" value="SGNH_hydro_sf"/>
</dbReference>
<organism evidence="3 4">
    <name type="scientific">Oleiphilus messinensis</name>
    <dbReference type="NCBI Taxonomy" id="141451"/>
    <lineage>
        <taxon>Bacteria</taxon>
        <taxon>Pseudomonadati</taxon>
        <taxon>Pseudomonadota</taxon>
        <taxon>Gammaproteobacteria</taxon>
        <taxon>Oceanospirillales</taxon>
        <taxon>Oleiphilaceae</taxon>
        <taxon>Oleiphilus</taxon>
    </lineage>
</organism>
<reference evidence="3 4" key="1">
    <citation type="submission" date="2017-05" db="EMBL/GenBank/DDBJ databases">
        <title>Genomic insights into alkan degradation activity of Oleiphilus messinensis.</title>
        <authorList>
            <person name="Kozyavkin S.A."/>
            <person name="Slesarev A.I."/>
            <person name="Golyshin P.N."/>
            <person name="Korzhenkov A."/>
            <person name="Golyshina O.N."/>
            <person name="Toshchakov S.V."/>
        </authorList>
    </citation>
    <scope>NUCLEOTIDE SEQUENCE [LARGE SCALE GENOMIC DNA]</scope>
    <source>
        <strain evidence="3 4">ME102</strain>
    </source>
</reference>
<keyword evidence="4" id="KW-1185">Reference proteome</keyword>
<dbReference type="PANTHER" id="PTHR30383">
    <property type="entry name" value="THIOESTERASE 1/PROTEASE 1/LYSOPHOSPHOLIPASE L1"/>
    <property type="match status" value="1"/>
</dbReference>
<dbReference type="KEGG" id="ome:OLMES_3452"/>
<accession>A0A1Y0IB55</accession>
<proteinExistence type="predicted"/>
<dbReference type="SUPFAM" id="SSF52266">
    <property type="entry name" value="SGNH hydrolase"/>
    <property type="match status" value="1"/>
</dbReference>
<evidence type="ECO:0000259" key="2">
    <source>
        <dbReference type="Pfam" id="PF13472"/>
    </source>
</evidence>
<gene>
    <name evidence="3" type="primary">tesA</name>
    <name evidence="3" type="ORF">OLMES_3452</name>
</gene>
<dbReference type="GO" id="GO:0006508">
    <property type="term" value="P:proteolysis"/>
    <property type="evidence" value="ECO:0007669"/>
    <property type="project" value="UniProtKB-KW"/>
</dbReference>
<dbReference type="RefSeq" id="WP_232465130.1">
    <property type="nucleotide sequence ID" value="NZ_CP021425.1"/>
</dbReference>
<feature type="compositionally biased region" description="Polar residues" evidence="1">
    <location>
        <begin position="1"/>
        <end position="11"/>
    </location>
</feature>
<evidence type="ECO:0000313" key="3">
    <source>
        <dbReference type="EMBL" id="ARU57490.1"/>
    </source>
</evidence>
<feature type="region of interest" description="Disordered" evidence="1">
    <location>
        <begin position="1"/>
        <end position="21"/>
    </location>
</feature>
<protein>
    <submittedName>
        <fullName evidence="3">Multifunctional acyl-CoA thioesterase I and protease I and lysophospholipase L1</fullName>
    </submittedName>
</protein>
<evidence type="ECO:0000256" key="1">
    <source>
        <dbReference type="SAM" id="MobiDB-lite"/>
    </source>
</evidence>
<evidence type="ECO:0000313" key="4">
    <source>
        <dbReference type="Proteomes" id="UP000196027"/>
    </source>
</evidence>
<dbReference type="Gene3D" id="3.40.50.1110">
    <property type="entry name" value="SGNH hydrolase"/>
    <property type="match status" value="1"/>
</dbReference>
<dbReference type="InterPro" id="IPR013830">
    <property type="entry name" value="SGNH_hydro"/>
</dbReference>
<keyword evidence="3" id="KW-0645">Protease</keyword>